<evidence type="ECO:0000259" key="2">
    <source>
        <dbReference type="Pfam" id="PF07883"/>
    </source>
</evidence>
<reference evidence="3 4" key="1">
    <citation type="submission" date="2014-01" db="EMBL/GenBank/DDBJ databases">
        <authorList>
            <consortium name="DOE Joint Genome Institute"/>
            <person name="Anderson I."/>
            <person name="Huntemann M."/>
            <person name="Han J."/>
            <person name="Chen A."/>
            <person name="Kyrpides N."/>
            <person name="Mavromatis K."/>
            <person name="Markowitz V."/>
            <person name="Palaniappan K."/>
            <person name="Ivanova N."/>
            <person name="Schaumberg A."/>
            <person name="Pati A."/>
            <person name="Liolios K."/>
            <person name="Nordberg H.P."/>
            <person name="Cantor M.N."/>
            <person name="Hua S.X."/>
            <person name="Woyke T."/>
        </authorList>
    </citation>
    <scope>NUCLEOTIDE SEQUENCE [LARGE SCALE GENOMIC DNA]</scope>
    <source>
        <strain evidence="3 4">XH-48</strain>
        <plasmid evidence="4">1</plasmid>
    </source>
</reference>
<keyword evidence="3" id="KW-0614">Plasmid</keyword>
<feature type="region of interest" description="Disordered" evidence="1">
    <location>
        <begin position="1"/>
        <end position="32"/>
    </location>
</feature>
<name>W0JW76_9EURY</name>
<proteinExistence type="predicted"/>
<dbReference type="GeneID" id="25146915"/>
<feature type="domain" description="Cupin type-2" evidence="2">
    <location>
        <begin position="38"/>
        <end position="86"/>
    </location>
</feature>
<feature type="compositionally biased region" description="Basic and acidic residues" evidence="1">
    <location>
        <begin position="22"/>
        <end position="32"/>
    </location>
</feature>
<evidence type="ECO:0000313" key="3">
    <source>
        <dbReference type="EMBL" id="AHG01510.1"/>
    </source>
</evidence>
<dbReference type="Proteomes" id="UP000019024">
    <property type="component" value="Plasmid unnamed"/>
</dbReference>
<sequence>MSDRTNRSPTPTECATLETLEGEPHARVFENEPRTVRLTLDEGERLPAHTHPDRQVVFHLLEGRMAVTVGEDRHELRAGELLRFDGEQDVSPKALEKSVAIVVLAQHANG</sequence>
<dbReference type="InterPro" id="IPR014710">
    <property type="entry name" value="RmlC-like_jellyroll"/>
</dbReference>
<dbReference type="Pfam" id="PF07883">
    <property type="entry name" value="Cupin_2"/>
    <property type="match status" value="1"/>
</dbReference>
<organism evidence="3 4">
    <name type="scientific">Halostagnicola larsenii XH-48</name>
    <dbReference type="NCBI Taxonomy" id="797299"/>
    <lineage>
        <taxon>Archaea</taxon>
        <taxon>Methanobacteriati</taxon>
        <taxon>Methanobacteriota</taxon>
        <taxon>Stenosarchaea group</taxon>
        <taxon>Halobacteria</taxon>
        <taxon>Halobacteriales</taxon>
        <taxon>Natrialbaceae</taxon>
        <taxon>Halostagnicola</taxon>
    </lineage>
</organism>
<dbReference type="SUPFAM" id="SSF51182">
    <property type="entry name" value="RmlC-like cupins"/>
    <property type="match status" value="1"/>
</dbReference>
<accession>W0JW76</accession>
<evidence type="ECO:0000256" key="1">
    <source>
        <dbReference type="SAM" id="MobiDB-lite"/>
    </source>
</evidence>
<dbReference type="EMBL" id="CP007056">
    <property type="protein sequence ID" value="AHG01510.1"/>
    <property type="molecule type" value="Genomic_DNA"/>
</dbReference>
<dbReference type="RefSeq" id="WP_049954402.1">
    <property type="nucleotide sequence ID" value="NZ_CP007056.1"/>
</dbReference>
<protein>
    <submittedName>
        <fullName evidence="3">Cupin</fullName>
    </submittedName>
</protein>
<evidence type="ECO:0000313" key="4">
    <source>
        <dbReference type="Proteomes" id="UP000019024"/>
    </source>
</evidence>
<dbReference type="InterPro" id="IPR011051">
    <property type="entry name" value="RmlC_Cupin_sf"/>
</dbReference>
<dbReference type="OrthoDB" id="199885at2157"/>
<geneLocation type="plasmid" evidence="3">
    <name>unnamed</name>
</geneLocation>
<dbReference type="Gene3D" id="2.60.120.10">
    <property type="entry name" value="Jelly Rolls"/>
    <property type="match status" value="1"/>
</dbReference>
<gene>
    <name evidence="3" type="ORF">HALLA_03715</name>
</gene>
<dbReference type="AlphaFoldDB" id="W0JW76"/>
<dbReference type="HOGENOM" id="CLU_158587_0_0_2"/>
<dbReference type="eggNOG" id="arCOG02999">
    <property type="taxonomic scope" value="Archaea"/>
</dbReference>
<keyword evidence="4" id="KW-1185">Reference proteome</keyword>
<dbReference type="KEGG" id="hlr:HALLA_03715"/>
<dbReference type="InterPro" id="IPR013096">
    <property type="entry name" value="Cupin_2"/>
</dbReference>